<evidence type="ECO:0000313" key="6">
    <source>
        <dbReference type="EMBL" id="KAK0499998.1"/>
    </source>
</evidence>
<feature type="transmembrane region" description="Helical" evidence="5">
    <location>
        <begin position="391"/>
        <end position="413"/>
    </location>
</feature>
<dbReference type="InterPro" id="IPR004695">
    <property type="entry name" value="SLAC1/Mae1/Ssu1/TehA"/>
</dbReference>
<dbReference type="InterPro" id="IPR030185">
    <property type="entry name" value="Mae1"/>
</dbReference>
<comment type="subcellular location">
    <subcellularLocation>
        <location evidence="1">Membrane</location>
        <topology evidence="1">Multi-pass membrane protein</topology>
    </subcellularLocation>
</comment>
<dbReference type="Gene3D" id="1.50.10.150">
    <property type="entry name" value="Voltage-dependent anion channel"/>
    <property type="match status" value="1"/>
</dbReference>
<evidence type="ECO:0000256" key="2">
    <source>
        <dbReference type="ARBA" id="ARBA00022692"/>
    </source>
</evidence>
<evidence type="ECO:0000313" key="7">
    <source>
        <dbReference type="Proteomes" id="UP001175228"/>
    </source>
</evidence>
<evidence type="ECO:0000256" key="1">
    <source>
        <dbReference type="ARBA" id="ARBA00004141"/>
    </source>
</evidence>
<dbReference type="GO" id="GO:0016020">
    <property type="term" value="C:membrane"/>
    <property type="evidence" value="ECO:0007669"/>
    <property type="project" value="UniProtKB-SubCell"/>
</dbReference>
<feature type="transmembrane region" description="Helical" evidence="5">
    <location>
        <begin position="101"/>
        <end position="119"/>
    </location>
</feature>
<accession>A0AA39QBS7</accession>
<keyword evidence="4 5" id="KW-0472">Membrane</keyword>
<dbReference type="CDD" id="cd09317">
    <property type="entry name" value="TDT_Mae1_like"/>
    <property type="match status" value="1"/>
</dbReference>
<feature type="transmembrane region" description="Helical" evidence="5">
    <location>
        <begin position="197"/>
        <end position="219"/>
    </location>
</feature>
<protein>
    <submittedName>
        <fullName evidence="6">Voltage-dependent anion channel-domain-containing protein</fullName>
    </submittedName>
</protein>
<dbReference type="PANTHER" id="PTHR31162:SF0">
    <property type="entry name" value="MALIC ACID TRANSPORT PROTEIN"/>
    <property type="match status" value="1"/>
</dbReference>
<keyword evidence="7" id="KW-1185">Reference proteome</keyword>
<evidence type="ECO:0000256" key="5">
    <source>
        <dbReference type="SAM" id="Phobius"/>
    </source>
</evidence>
<keyword evidence="2 5" id="KW-0812">Transmembrane</keyword>
<reference evidence="6" key="1">
    <citation type="submission" date="2023-06" db="EMBL/GenBank/DDBJ databases">
        <authorList>
            <consortium name="Lawrence Berkeley National Laboratory"/>
            <person name="Ahrendt S."/>
            <person name="Sahu N."/>
            <person name="Indic B."/>
            <person name="Wong-Bajracharya J."/>
            <person name="Merenyi Z."/>
            <person name="Ke H.-M."/>
            <person name="Monk M."/>
            <person name="Kocsube S."/>
            <person name="Drula E."/>
            <person name="Lipzen A."/>
            <person name="Balint B."/>
            <person name="Henrissat B."/>
            <person name="Andreopoulos B."/>
            <person name="Martin F.M."/>
            <person name="Harder C.B."/>
            <person name="Rigling D."/>
            <person name="Ford K.L."/>
            <person name="Foster G.D."/>
            <person name="Pangilinan J."/>
            <person name="Papanicolaou A."/>
            <person name="Barry K."/>
            <person name="LaButti K."/>
            <person name="Viragh M."/>
            <person name="Koriabine M."/>
            <person name="Yan M."/>
            <person name="Riley R."/>
            <person name="Champramary S."/>
            <person name="Plett K.L."/>
            <person name="Tsai I.J."/>
            <person name="Slot J."/>
            <person name="Sipos G."/>
            <person name="Plett J."/>
            <person name="Nagy L.G."/>
            <person name="Grigoriev I.V."/>
        </authorList>
    </citation>
    <scope>NUCLEOTIDE SEQUENCE</scope>
    <source>
        <strain evidence="6">HWK02</strain>
    </source>
</reference>
<name>A0AA39QBS7_9AGAR</name>
<organism evidence="6 7">
    <name type="scientific">Armillaria luteobubalina</name>
    <dbReference type="NCBI Taxonomy" id="153913"/>
    <lineage>
        <taxon>Eukaryota</taxon>
        <taxon>Fungi</taxon>
        <taxon>Dikarya</taxon>
        <taxon>Basidiomycota</taxon>
        <taxon>Agaricomycotina</taxon>
        <taxon>Agaricomycetes</taxon>
        <taxon>Agaricomycetidae</taxon>
        <taxon>Agaricales</taxon>
        <taxon>Marasmiineae</taxon>
        <taxon>Physalacriaceae</taxon>
        <taxon>Armillaria</taxon>
    </lineage>
</organism>
<keyword evidence="3 5" id="KW-1133">Transmembrane helix</keyword>
<sequence length="431" mass="47946">MSLDRVNETKKQGGVSSLARHIHGWSWQSFPIGMGTGAVFVTLSGLKEHPSWLYLGGNRVLVSGHGDFPVQRHYTVGPSIPTLIELGVSCRDPVEGLYPPMMVLQFATITIGVIDYTVINGPASPNVVYALFWAYVGLSLATCVPMLMIWFNRPHDISRFTPGYAFLVFPLMLTGVVAFNALRVIDPLDPRAFGILITGYFFQGLGFFMTFFYLGVYLLRLVMTGFMEGPQATGAFVACGPPGFTALSLINLADHASAILPAHGIISNAAGEIWYATSVMAALLLYGLAVFFFFLGVIPYWFKVNKRLDEILPCWALTFPNVGWIVTTGLLGQILNIQGLFIVHVVMDTLMFLTWSVLIVLTFAAIWKGLIFNAKDEDVLKISFLLWTRKLLLITTRILALWFELHCFLRYILDGFSRNACIYHALTHIHT</sequence>
<feature type="transmembrane region" description="Helical" evidence="5">
    <location>
        <begin position="322"/>
        <end position="343"/>
    </location>
</feature>
<proteinExistence type="predicted"/>
<comment type="caution">
    <text evidence="6">The sequence shown here is derived from an EMBL/GenBank/DDBJ whole genome shotgun (WGS) entry which is preliminary data.</text>
</comment>
<dbReference type="PANTHER" id="PTHR31162">
    <property type="entry name" value="MALIC ACID TRANSPORT PROTEIN-RELATED"/>
    <property type="match status" value="1"/>
</dbReference>
<feature type="transmembrane region" description="Helical" evidence="5">
    <location>
        <begin position="131"/>
        <end position="151"/>
    </location>
</feature>
<feature type="transmembrane region" description="Helical" evidence="5">
    <location>
        <begin position="350"/>
        <end position="371"/>
    </location>
</feature>
<evidence type="ECO:0000256" key="3">
    <source>
        <dbReference type="ARBA" id="ARBA00022989"/>
    </source>
</evidence>
<dbReference type="Pfam" id="PF03595">
    <property type="entry name" value="SLAC1"/>
    <property type="match status" value="1"/>
</dbReference>
<gene>
    <name evidence="6" type="ORF">EDD18DRAFT_1348798</name>
</gene>
<dbReference type="GO" id="GO:0015140">
    <property type="term" value="F:malate transmembrane transporter activity"/>
    <property type="evidence" value="ECO:0007669"/>
    <property type="project" value="InterPro"/>
</dbReference>
<feature type="transmembrane region" description="Helical" evidence="5">
    <location>
        <begin position="283"/>
        <end position="302"/>
    </location>
</feature>
<evidence type="ECO:0000256" key="4">
    <source>
        <dbReference type="ARBA" id="ARBA00023136"/>
    </source>
</evidence>
<feature type="transmembrane region" description="Helical" evidence="5">
    <location>
        <begin position="163"/>
        <end position="185"/>
    </location>
</feature>
<dbReference type="Proteomes" id="UP001175228">
    <property type="component" value="Unassembled WGS sequence"/>
</dbReference>
<dbReference type="InterPro" id="IPR038665">
    <property type="entry name" value="Voltage-dep_anion_channel_sf"/>
</dbReference>
<dbReference type="AlphaFoldDB" id="A0AA39QBS7"/>
<dbReference type="EMBL" id="JAUEPU010000008">
    <property type="protein sequence ID" value="KAK0499998.1"/>
    <property type="molecule type" value="Genomic_DNA"/>
</dbReference>